<evidence type="ECO:0000313" key="1">
    <source>
        <dbReference type="EMBL" id="AKJ68394.1"/>
    </source>
</evidence>
<dbReference type="Gene3D" id="2.60.120.10">
    <property type="entry name" value="Jelly Rolls"/>
    <property type="match status" value="1"/>
</dbReference>
<gene>
    <name evidence="1" type="ORF">ABW99_09380</name>
</gene>
<dbReference type="InterPro" id="IPR014710">
    <property type="entry name" value="RmlC-like_jellyroll"/>
</dbReference>
<dbReference type="Proteomes" id="UP000036700">
    <property type="component" value="Chromosome"/>
</dbReference>
<dbReference type="InterPro" id="IPR011051">
    <property type="entry name" value="RmlC_Cupin_sf"/>
</dbReference>
<dbReference type="RefSeq" id="WP_047214220.1">
    <property type="nucleotide sequence ID" value="NZ_CP011568.3"/>
</dbReference>
<protein>
    <recommendedName>
        <fullName evidence="3">(S)-ureidoglycine aminohydrolase cupin domain-containing protein</fullName>
    </recommendedName>
</protein>
<dbReference type="EMBL" id="CP011568">
    <property type="protein sequence ID" value="AKJ68394.1"/>
    <property type="molecule type" value="Genomic_DNA"/>
</dbReference>
<reference evidence="2" key="1">
    <citation type="submission" date="2015-06" db="EMBL/GenBank/DDBJ databases">
        <authorList>
            <person name="Lim Y.L."/>
            <person name="Ee R."/>
            <person name="Yong D."/>
            <person name="How K.Y."/>
            <person name="Yin W.F."/>
            <person name="Chan K.G."/>
        </authorList>
    </citation>
    <scope>NUCLEOTIDE SEQUENCE [LARGE SCALE GENOMIC DNA]</scope>
    <source>
        <strain evidence="2">DSM 25325</strain>
    </source>
</reference>
<organism evidence="1 2">
    <name type="scientific">Pandoraea thiooxydans</name>
    <dbReference type="NCBI Taxonomy" id="445709"/>
    <lineage>
        <taxon>Bacteria</taxon>
        <taxon>Pseudomonadati</taxon>
        <taxon>Pseudomonadota</taxon>
        <taxon>Betaproteobacteria</taxon>
        <taxon>Burkholderiales</taxon>
        <taxon>Burkholderiaceae</taxon>
        <taxon>Pandoraea</taxon>
    </lineage>
</organism>
<keyword evidence="2" id="KW-1185">Reference proteome</keyword>
<dbReference type="Pfam" id="PF06249">
    <property type="entry name" value="EutQ"/>
    <property type="match status" value="1"/>
</dbReference>
<evidence type="ECO:0008006" key="3">
    <source>
        <dbReference type="Google" id="ProtNLM"/>
    </source>
</evidence>
<evidence type="ECO:0000313" key="2">
    <source>
        <dbReference type="Proteomes" id="UP000036700"/>
    </source>
</evidence>
<dbReference type="SUPFAM" id="SSF51182">
    <property type="entry name" value="RmlC-like cupins"/>
    <property type="match status" value="1"/>
</dbReference>
<accession>A0A0G3EQX6</accession>
<dbReference type="InterPro" id="IPR010424">
    <property type="entry name" value="EutQ"/>
</dbReference>
<name>A0A0G3EQX6_9BURK</name>
<dbReference type="KEGG" id="ptx:ABW99_09380"/>
<sequence>MQTIVKARVVSGDSLSFVAREGSQSGKAEIAWAIPAGDGAPLLAGIGRCHELRAPAKRLDYDEIILVRSGELRLTLDDGSCLTAFAGDVVELRRGSTVSYDGTDAEFWFVVTA</sequence>
<dbReference type="OrthoDB" id="3828611at2"/>
<dbReference type="STRING" id="445709.ABW99_09380"/>
<dbReference type="PATRIC" id="fig|445709.3.peg.2004"/>
<dbReference type="AlphaFoldDB" id="A0A0G3EQX6"/>
<proteinExistence type="predicted"/>